<dbReference type="PROSITE" id="PS50850">
    <property type="entry name" value="MFS"/>
    <property type="match status" value="1"/>
</dbReference>
<dbReference type="InterPro" id="IPR020846">
    <property type="entry name" value="MFS_dom"/>
</dbReference>
<proteinExistence type="predicted"/>
<feature type="non-terminal residue" evidence="7">
    <location>
        <position position="480"/>
    </location>
</feature>
<feature type="transmembrane region" description="Helical" evidence="5">
    <location>
        <begin position="201"/>
        <end position="217"/>
    </location>
</feature>
<reference evidence="7 8" key="1">
    <citation type="journal article" date="2010" name="Nat. Biotechnol.">
        <title>Genome sequence of the model mushroom Schizophyllum commune.</title>
        <authorList>
            <person name="Ohm R.A."/>
            <person name="de Jong J.F."/>
            <person name="Lugones L.G."/>
            <person name="Aerts A."/>
            <person name="Kothe E."/>
            <person name="Stajich J.E."/>
            <person name="de Vries R.P."/>
            <person name="Record E."/>
            <person name="Levasseur A."/>
            <person name="Baker S.E."/>
            <person name="Bartholomew K.A."/>
            <person name="Coutinho P.M."/>
            <person name="Erdmann S."/>
            <person name="Fowler T.J."/>
            <person name="Gathman A.C."/>
            <person name="Lombard V."/>
            <person name="Henrissat B."/>
            <person name="Knabe N."/>
            <person name="Kuees U."/>
            <person name="Lilly W.W."/>
            <person name="Lindquist E."/>
            <person name="Lucas S."/>
            <person name="Magnuson J.K."/>
            <person name="Piumi F."/>
            <person name="Raudaskoski M."/>
            <person name="Salamov A."/>
            <person name="Schmutz J."/>
            <person name="Schwarze F.W.M.R."/>
            <person name="vanKuyk P.A."/>
            <person name="Horton J.S."/>
            <person name="Grigoriev I.V."/>
            <person name="Woesten H.A.B."/>
        </authorList>
    </citation>
    <scope>NUCLEOTIDE SEQUENCE [LARGE SCALE GENOMIC DNA]</scope>
    <source>
        <strain evidence="8">H4-8 / FGSC 9210</strain>
    </source>
</reference>
<dbReference type="PANTHER" id="PTHR23502">
    <property type="entry name" value="MAJOR FACILITATOR SUPERFAMILY"/>
    <property type="match status" value="1"/>
</dbReference>
<evidence type="ECO:0000259" key="6">
    <source>
        <dbReference type="PROSITE" id="PS50850"/>
    </source>
</evidence>
<feature type="domain" description="Major facilitator superfamily (MFS) profile" evidence="6">
    <location>
        <begin position="43"/>
        <end position="464"/>
    </location>
</feature>
<dbReference type="VEuPathDB" id="FungiDB:SCHCODRAFT_02627790"/>
<dbReference type="OMA" id="PEIMIWR"/>
<gene>
    <name evidence="7" type="ORF">SCHCODRAFT_110140</name>
</gene>
<feature type="transmembrane region" description="Helical" evidence="5">
    <location>
        <begin position="42"/>
        <end position="66"/>
    </location>
</feature>
<dbReference type="OrthoDB" id="3066029at2759"/>
<name>D8Q6E9_SCHCM</name>
<feature type="transmembrane region" description="Helical" evidence="5">
    <location>
        <begin position="138"/>
        <end position="159"/>
    </location>
</feature>
<feature type="transmembrane region" description="Helical" evidence="5">
    <location>
        <begin position="109"/>
        <end position="126"/>
    </location>
</feature>
<evidence type="ECO:0000256" key="1">
    <source>
        <dbReference type="ARBA" id="ARBA00004141"/>
    </source>
</evidence>
<dbReference type="GO" id="GO:0005886">
    <property type="term" value="C:plasma membrane"/>
    <property type="evidence" value="ECO:0007669"/>
    <property type="project" value="TreeGrafter"/>
</dbReference>
<keyword evidence="4 5" id="KW-0472">Membrane</keyword>
<organism evidence="8">
    <name type="scientific">Schizophyllum commune (strain H4-8 / FGSC 9210)</name>
    <name type="common">Split gill fungus</name>
    <dbReference type="NCBI Taxonomy" id="578458"/>
    <lineage>
        <taxon>Eukaryota</taxon>
        <taxon>Fungi</taxon>
        <taxon>Dikarya</taxon>
        <taxon>Basidiomycota</taxon>
        <taxon>Agaricomycotina</taxon>
        <taxon>Agaricomycetes</taxon>
        <taxon>Agaricomycetidae</taxon>
        <taxon>Agaricales</taxon>
        <taxon>Schizophyllaceae</taxon>
        <taxon>Schizophyllum</taxon>
    </lineage>
</organism>
<dbReference type="RefSeq" id="XP_003031127.1">
    <property type="nucleotide sequence ID" value="XM_003031081.1"/>
</dbReference>
<dbReference type="GO" id="GO:0022857">
    <property type="term" value="F:transmembrane transporter activity"/>
    <property type="evidence" value="ECO:0007669"/>
    <property type="project" value="InterPro"/>
</dbReference>
<evidence type="ECO:0000313" key="7">
    <source>
        <dbReference type="EMBL" id="EFI96224.1"/>
    </source>
</evidence>
<evidence type="ECO:0000256" key="5">
    <source>
        <dbReference type="SAM" id="Phobius"/>
    </source>
</evidence>
<feature type="transmembrane region" description="Helical" evidence="5">
    <location>
        <begin position="374"/>
        <end position="395"/>
    </location>
</feature>
<dbReference type="Proteomes" id="UP000007431">
    <property type="component" value="Unassembled WGS sequence"/>
</dbReference>
<dbReference type="AlphaFoldDB" id="D8Q6E9"/>
<accession>D8Q6E9</accession>
<dbReference type="eggNOG" id="KOG0255">
    <property type="taxonomic scope" value="Eukaryota"/>
</dbReference>
<feature type="transmembrane region" description="Helical" evidence="5">
    <location>
        <begin position="439"/>
        <end position="460"/>
    </location>
</feature>
<dbReference type="Gene3D" id="1.20.1250.20">
    <property type="entry name" value="MFS general substrate transporter like domains"/>
    <property type="match status" value="1"/>
</dbReference>
<dbReference type="PANTHER" id="PTHR23502:SF64">
    <property type="entry name" value="TRANSPORTER, PUTATIVE (AFU_ORTHOLOGUE AFUA_3G11760)-RELATED"/>
    <property type="match status" value="1"/>
</dbReference>
<evidence type="ECO:0000256" key="3">
    <source>
        <dbReference type="ARBA" id="ARBA00022989"/>
    </source>
</evidence>
<dbReference type="KEGG" id="scm:SCHCO_02627790"/>
<evidence type="ECO:0000256" key="2">
    <source>
        <dbReference type="ARBA" id="ARBA00022692"/>
    </source>
</evidence>
<protein>
    <recommendedName>
        <fullName evidence="6">Major facilitator superfamily (MFS) profile domain-containing protein</fullName>
    </recommendedName>
</protein>
<evidence type="ECO:0000256" key="4">
    <source>
        <dbReference type="ARBA" id="ARBA00023136"/>
    </source>
</evidence>
<sequence>MTTSEETPLLHEENAAHERDDYDAVQKHNEVYERFSPAAKRLFVGMTAFTALMALFVSGTFIPSIPQIANDLNTTPDVVSNAVSISMFTVALGSMTFSSYSTWYGRRPIYLIGLPLLVVGSFGVARSRSVPELFGWRIMQAFGASPGFSVGSGVIGDIYKLEERGFAMGVFTGAALIGPALAPVAGGWAAHYSSWRHMQEAIGVAAFATFIFVYFYLSETKHPQTKEIEKERLRAQGAGRKPPSFVFLNPVGPMKLLASPPMLLSTIAGYTALISDFVLLIPIAYTIGKRYHLGGNEFLIGLCFIPMGMGNFIGAPLAGKFSDRMVIKWRERRNGVWYPEDRLRATTPGLGYLIPLTLIASGLTTQYIPGPLGLTLNLIWFFFNGIGIDVVLSPVGSYCVDIMHEHSAEAVSANQGFRALMCALTIPAIFPLINSIGLIPVYAIFAGVAWIGYVLIIWLIRDGDRLRSLGGFKYSDATST</sequence>
<dbReference type="HOGENOM" id="CLU_008455_8_0_1"/>
<feature type="transmembrane region" description="Helical" evidence="5">
    <location>
        <begin position="263"/>
        <end position="287"/>
    </location>
</feature>
<dbReference type="SUPFAM" id="SSF103473">
    <property type="entry name" value="MFS general substrate transporter"/>
    <property type="match status" value="1"/>
</dbReference>
<dbReference type="Pfam" id="PF07690">
    <property type="entry name" value="MFS_1"/>
    <property type="match status" value="1"/>
</dbReference>
<feature type="transmembrane region" description="Helical" evidence="5">
    <location>
        <begin position="416"/>
        <end position="433"/>
    </location>
</feature>
<dbReference type="EMBL" id="GL377307">
    <property type="protein sequence ID" value="EFI96224.1"/>
    <property type="molecule type" value="Genomic_DNA"/>
</dbReference>
<feature type="transmembrane region" description="Helical" evidence="5">
    <location>
        <begin position="78"/>
        <end position="97"/>
    </location>
</feature>
<keyword evidence="8" id="KW-1185">Reference proteome</keyword>
<dbReference type="GeneID" id="9587026"/>
<keyword evidence="3 5" id="KW-1133">Transmembrane helix</keyword>
<dbReference type="InParanoid" id="D8Q6E9"/>
<feature type="transmembrane region" description="Helical" evidence="5">
    <location>
        <begin position="350"/>
        <end position="368"/>
    </location>
</feature>
<keyword evidence="2 5" id="KW-0812">Transmembrane</keyword>
<evidence type="ECO:0000313" key="8">
    <source>
        <dbReference type="Proteomes" id="UP000007431"/>
    </source>
</evidence>
<comment type="subcellular location">
    <subcellularLocation>
        <location evidence="1">Membrane</location>
        <topology evidence="1">Multi-pass membrane protein</topology>
    </subcellularLocation>
</comment>
<feature type="transmembrane region" description="Helical" evidence="5">
    <location>
        <begin position="166"/>
        <end position="189"/>
    </location>
</feature>
<feature type="transmembrane region" description="Helical" evidence="5">
    <location>
        <begin position="299"/>
        <end position="318"/>
    </location>
</feature>
<dbReference type="InterPro" id="IPR011701">
    <property type="entry name" value="MFS"/>
</dbReference>
<dbReference type="InterPro" id="IPR036259">
    <property type="entry name" value="MFS_trans_sf"/>
</dbReference>